<dbReference type="GO" id="GO:0000444">
    <property type="term" value="C:MIS12/MIND type complex"/>
    <property type="evidence" value="ECO:0007669"/>
    <property type="project" value="InterPro"/>
</dbReference>
<evidence type="ECO:0000256" key="1">
    <source>
        <dbReference type="SAM" id="MobiDB-lite"/>
    </source>
</evidence>
<name>A0A9P3UQ03_LYOSH</name>
<feature type="compositionally biased region" description="Low complexity" evidence="1">
    <location>
        <begin position="19"/>
        <end position="28"/>
    </location>
</feature>
<evidence type="ECO:0000313" key="3">
    <source>
        <dbReference type="Proteomes" id="UP001063166"/>
    </source>
</evidence>
<feature type="region of interest" description="Disordered" evidence="1">
    <location>
        <begin position="353"/>
        <end position="378"/>
    </location>
</feature>
<dbReference type="GO" id="GO:0051301">
    <property type="term" value="P:cell division"/>
    <property type="evidence" value="ECO:0007669"/>
    <property type="project" value="InterPro"/>
</dbReference>
<proteinExistence type="predicted"/>
<dbReference type="InterPro" id="IPR013218">
    <property type="entry name" value="Dsn1/Mis13"/>
</dbReference>
<feature type="compositionally biased region" description="Polar residues" evidence="1">
    <location>
        <begin position="127"/>
        <end position="142"/>
    </location>
</feature>
<dbReference type="EMBL" id="BRPK01000008">
    <property type="protein sequence ID" value="GLB40782.1"/>
    <property type="molecule type" value="Genomic_DNA"/>
</dbReference>
<dbReference type="PANTHER" id="PTHR14778:SF2">
    <property type="entry name" value="KINETOCHORE-ASSOCIATED PROTEIN DSN1 HOMOLOG"/>
    <property type="match status" value="1"/>
</dbReference>
<evidence type="ECO:0000313" key="2">
    <source>
        <dbReference type="EMBL" id="GLB40782.1"/>
    </source>
</evidence>
<comment type="caution">
    <text evidence="2">The sequence shown here is derived from an EMBL/GenBank/DDBJ whole genome shotgun (WGS) entry which is preliminary data.</text>
</comment>
<reference evidence="2" key="1">
    <citation type="submission" date="2022-07" db="EMBL/GenBank/DDBJ databases">
        <title>The genome of Lyophyllum shimeji provides insight into the initial evolution of ectomycorrhizal fungal genome.</title>
        <authorList>
            <person name="Kobayashi Y."/>
            <person name="Shibata T."/>
            <person name="Hirakawa H."/>
            <person name="Shigenobu S."/>
            <person name="Nishiyama T."/>
            <person name="Yamada A."/>
            <person name="Hasebe M."/>
            <person name="Kawaguchi M."/>
        </authorList>
    </citation>
    <scope>NUCLEOTIDE SEQUENCE</scope>
    <source>
        <strain evidence="2">AT787</strain>
    </source>
</reference>
<dbReference type="Pfam" id="PF08202">
    <property type="entry name" value="MIS13"/>
    <property type="match status" value="1"/>
</dbReference>
<dbReference type="AlphaFoldDB" id="A0A9P3UQ03"/>
<dbReference type="Proteomes" id="UP001063166">
    <property type="component" value="Unassembled WGS sequence"/>
</dbReference>
<feature type="region of interest" description="Disordered" evidence="1">
    <location>
        <begin position="298"/>
        <end position="324"/>
    </location>
</feature>
<gene>
    <name evidence="2" type="ORF">LshimejAT787_0806530</name>
</gene>
<keyword evidence="3" id="KW-1185">Reference proteome</keyword>
<protein>
    <submittedName>
        <fullName evidence="2">Mis12-Mtw1 protein family protein</fullName>
    </submittedName>
</protein>
<dbReference type="OrthoDB" id="3364649at2759"/>
<dbReference type="GO" id="GO:0007059">
    <property type="term" value="P:chromosome segregation"/>
    <property type="evidence" value="ECO:0007669"/>
    <property type="project" value="InterPro"/>
</dbReference>
<organism evidence="2 3">
    <name type="scientific">Lyophyllum shimeji</name>
    <name type="common">Hon-shimeji</name>
    <name type="synonym">Tricholoma shimeji</name>
    <dbReference type="NCBI Taxonomy" id="47721"/>
    <lineage>
        <taxon>Eukaryota</taxon>
        <taxon>Fungi</taxon>
        <taxon>Dikarya</taxon>
        <taxon>Basidiomycota</taxon>
        <taxon>Agaricomycotina</taxon>
        <taxon>Agaricomycetes</taxon>
        <taxon>Agaricomycetidae</taxon>
        <taxon>Agaricales</taxon>
        <taxon>Tricholomatineae</taxon>
        <taxon>Lyophyllaceae</taxon>
        <taxon>Lyophyllum</taxon>
    </lineage>
</organism>
<accession>A0A9P3UQ03</accession>
<feature type="region of interest" description="Disordered" evidence="1">
    <location>
        <begin position="1"/>
        <end position="34"/>
    </location>
</feature>
<feature type="region of interest" description="Disordered" evidence="1">
    <location>
        <begin position="57"/>
        <end position="239"/>
    </location>
</feature>
<dbReference type="PANTHER" id="PTHR14778">
    <property type="entry name" value="KINETOCHORE-ASSOCIATED PROTEIN DSN1 HOMOLOG"/>
    <property type="match status" value="1"/>
</dbReference>
<feature type="compositionally biased region" description="Low complexity" evidence="1">
    <location>
        <begin position="74"/>
        <end position="98"/>
    </location>
</feature>
<feature type="compositionally biased region" description="Basic and acidic residues" evidence="1">
    <location>
        <begin position="157"/>
        <end position="168"/>
    </location>
</feature>
<sequence>MLQDTVKTKRKVPDDETGSETMTATTTTNNPLVNAAKKAKREVCLRGFGKDRRVEQAKLANAEEQPGGLLIVRAPSVPTSAPTPTTTATTTTTTSTKPPSKKFKSSNPSPSPHPHPIRIHNHSPNIQTPSKSPFLPSSQPLTHTRHDTPDADPALDDAVRAMQDEAAHLRRASRGPMHVHDPTTTTSPSAGLMNPTFRFPSTAGVTGDGTGKGGGKGKAKRRETIVDTSRPLPPEGDETPLIARNKRLRAGAMAAIGSGTQPHPTVADTSFYKHIDADLPDAERVRQLLIWCSARAASSPTSSSSSSSAPPSSSKASSSSPALPVLSSKAAQALKATCEDVVRKLAERRVDLSLYAEEAGAGQGRENKQGRRRRMRRM</sequence>